<dbReference type="SUPFAM" id="SSF48452">
    <property type="entry name" value="TPR-like"/>
    <property type="match status" value="1"/>
</dbReference>
<evidence type="ECO:0000313" key="5">
    <source>
        <dbReference type="Proteomes" id="UP001596208"/>
    </source>
</evidence>
<keyword evidence="5" id="KW-1185">Reference proteome</keyword>
<dbReference type="EMBL" id="JBHSKI010000009">
    <property type="protein sequence ID" value="MFC5172961.1"/>
    <property type="molecule type" value="Genomic_DNA"/>
</dbReference>
<dbReference type="Gene3D" id="3.40.50.300">
    <property type="entry name" value="P-loop containing nucleotide triphosphate hydrolases"/>
    <property type="match status" value="1"/>
</dbReference>
<dbReference type="InterPro" id="IPR041664">
    <property type="entry name" value="AAA_16"/>
</dbReference>
<dbReference type="Pfam" id="PF00196">
    <property type="entry name" value="GerE"/>
    <property type="match status" value="1"/>
</dbReference>
<evidence type="ECO:0000256" key="2">
    <source>
        <dbReference type="ARBA" id="ARBA00022840"/>
    </source>
</evidence>
<dbReference type="PROSITE" id="PS50043">
    <property type="entry name" value="HTH_LUXR_2"/>
    <property type="match status" value="1"/>
</dbReference>
<evidence type="ECO:0000259" key="3">
    <source>
        <dbReference type="PROSITE" id="PS50043"/>
    </source>
</evidence>
<dbReference type="Gene3D" id="1.25.40.10">
    <property type="entry name" value="Tetratricopeptide repeat domain"/>
    <property type="match status" value="1"/>
</dbReference>
<reference evidence="5" key="1">
    <citation type="journal article" date="2019" name="Int. J. Syst. Evol. Microbiol.">
        <title>The Global Catalogue of Microorganisms (GCM) 10K type strain sequencing project: providing services to taxonomists for standard genome sequencing and annotation.</title>
        <authorList>
            <consortium name="The Broad Institute Genomics Platform"/>
            <consortium name="The Broad Institute Genome Sequencing Center for Infectious Disease"/>
            <person name="Wu L."/>
            <person name="Ma J."/>
        </authorList>
    </citation>
    <scope>NUCLEOTIDE SEQUENCE [LARGE SCALE GENOMIC DNA]</scope>
    <source>
        <strain evidence="5">CGMCC 4.1721</strain>
    </source>
</reference>
<dbReference type="InterPro" id="IPR016032">
    <property type="entry name" value="Sig_transdc_resp-reg_C-effctor"/>
</dbReference>
<evidence type="ECO:0000256" key="1">
    <source>
        <dbReference type="ARBA" id="ARBA00022741"/>
    </source>
</evidence>
<dbReference type="Proteomes" id="UP001596208">
    <property type="component" value="Unassembled WGS sequence"/>
</dbReference>
<protein>
    <submittedName>
        <fullName evidence="4">AAA family ATPase</fullName>
    </submittedName>
</protein>
<dbReference type="PANTHER" id="PTHR16305">
    <property type="entry name" value="TESTICULAR SOLUBLE ADENYLYL CYCLASE"/>
    <property type="match status" value="1"/>
</dbReference>
<evidence type="ECO:0000313" key="4">
    <source>
        <dbReference type="EMBL" id="MFC5172961.1"/>
    </source>
</evidence>
<feature type="domain" description="HTH luxR-type" evidence="3">
    <location>
        <begin position="853"/>
        <end position="918"/>
    </location>
</feature>
<sequence>MVPVALVEREHDLKLLSNLLTATFKGHGKIALVSGAVASGKTELLRSFADQCADEGALLLNATATRADRTMPFAVLRQLLDCLPAHAGPVAEIIGSDVASEISRTAAATLLELSERAPLVVVVDDVHHADEPSMDCVMRLVNRLRSSRILLVLAESSGEWSVHPAFRIELVRQTQFHRVRLAPLTADGVSEMCSQHLGQDAAHHAPEAHRMTGGNRLLVRALIEDHAESGEMPGQAGCSSLGESFRQAVLTCLRRSGPDELEAARGLAVLDATGSTHRIAELLDRSPEALRRVLQSLQTLGIIHDGRFRHRLTRAAVYDDLPPQMLADLHTRAAQLLSDGGGSVTDVADHLVAAKHVGADWAIAVLQRAAEESLAADDEEPAIRYIEFALSVCTGERQRALLRVLLVQIKWRSDPEGAVRHLTPLFQAQREGHLDVEQTAYLLRLLMWHGRIPEARELITQLSRITPSVNEAPNAVLTGVHNLLRHAYPQFIPDRSGESDHLFDNATTPPGQQAQASAVLSSVLGQATGGDERCVRVAEQILQSSQLSDTMLESVCSALQTLIYAEQPLLAGRWCDALLTEAGSRGVVTWEAALSALRAEIALREGDLVQAERYALKALTMIGVAGWGVAVGATLGTLLEAVTARGDFESARKYLRETVPEAMFQTRYGLTYLRARGHYYLATDRLQAALADFSYCGELMRTWQLDSPTFVPWRTDAAQVLLRLGDHERARALTKEQMAHIGSRASRTYGASLRVLAGTASHRGRLSLLKESVEILQASGDRLTLTQALFDLSCAHEGMGEFGKAQMISRRAGRLAKEGGMQRMQDPALARPEEPMMLHHAQTDSWSRPVDETASAADVLTLSERRVAALASLGYTNREISCKLHITVSTVEQHLTKVFRKLRVKRRTDLPVELEYHVANPAC</sequence>
<dbReference type="PANTHER" id="PTHR16305:SF35">
    <property type="entry name" value="TRANSCRIPTIONAL ACTIVATOR DOMAIN"/>
    <property type="match status" value="1"/>
</dbReference>
<dbReference type="InterPro" id="IPR011990">
    <property type="entry name" value="TPR-like_helical_dom_sf"/>
</dbReference>
<accession>A0ABW0B745</accession>
<keyword evidence="2" id="KW-0067">ATP-binding</keyword>
<organism evidence="4 5">
    <name type="scientific">Streptomyces mutomycini</name>
    <dbReference type="NCBI Taxonomy" id="284036"/>
    <lineage>
        <taxon>Bacteria</taxon>
        <taxon>Bacillati</taxon>
        <taxon>Actinomycetota</taxon>
        <taxon>Actinomycetes</taxon>
        <taxon>Kitasatosporales</taxon>
        <taxon>Streptomycetaceae</taxon>
        <taxon>Streptomyces</taxon>
    </lineage>
</organism>
<dbReference type="SMART" id="SM00421">
    <property type="entry name" value="HTH_LUXR"/>
    <property type="match status" value="1"/>
</dbReference>
<dbReference type="Gene3D" id="1.10.10.10">
    <property type="entry name" value="Winged helix-like DNA-binding domain superfamily/Winged helix DNA-binding domain"/>
    <property type="match status" value="1"/>
</dbReference>
<proteinExistence type="predicted"/>
<dbReference type="InterPro" id="IPR000792">
    <property type="entry name" value="Tscrpt_reg_LuxR_C"/>
</dbReference>
<gene>
    <name evidence="4" type="ORF">ACFPRK_20555</name>
</gene>
<dbReference type="InterPro" id="IPR027417">
    <property type="entry name" value="P-loop_NTPase"/>
</dbReference>
<dbReference type="InterPro" id="IPR036388">
    <property type="entry name" value="WH-like_DNA-bd_sf"/>
</dbReference>
<dbReference type="CDD" id="cd06170">
    <property type="entry name" value="LuxR_C_like"/>
    <property type="match status" value="1"/>
</dbReference>
<name>A0ABW0B745_9ACTN</name>
<comment type="caution">
    <text evidence="4">The sequence shown here is derived from an EMBL/GenBank/DDBJ whole genome shotgun (WGS) entry which is preliminary data.</text>
</comment>
<dbReference type="SUPFAM" id="SSF46894">
    <property type="entry name" value="C-terminal effector domain of the bipartite response regulators"/>
    <property type="match status" value="1"/>
</dbReference>
<dbReference type="SUPFAM" id="SSF52540">
    <property type="entry name" value="P-loop containing nucleoside triphosphate hydrolases"/>
    <property type="match status" value="1"/>
</dbReference>
<dbReference type="RefSeq" id="WP_267888251.1">
    <property type="nucleotide sequence ID" value="NZ_JBFADZ010000006.1"/>
</dbReference>
<keyword evidence="1" id="KW-0547">Nucleotide-binding</keyword>
<dbReference type="PRINTS" id="PR00038">
    <property type="entry name" value="HTHLUXR"/>
</dbReference>
<dbReference type="Pfam" id="PF13191">
    <property type="entry name" value="AAA_16"/>
    <property type="match status" value="1"/>
</dbReference>